<evidence type="ECO:0000313" key="19">
    <source>
        <dbReference type="Proteomes" id="UP000319143"/>
    </source>
</evidence>
<evidence type="ECO:0000256" key="15">
    <source>
        <dbReference type="ARBA" id="ARBA00039316"/>
    </source>
</evidence>
<evidence type="ECO:0000256" key="16">
    <source>
        <dbReference type="ARBA" id="ARBA00042156"/>
    </source>
</evidence>
<dbReference type="Pfam" id="PF17755">
    <property type="entry name" value="UvrA_DNA-bind"/>
    <property type="match status" value="1"/>
</dbReference>
<evidence type="ECO:0000256" key="2">
    <source>
        <dbReference type="ARBA" id="ARBA00022490"/>
    </source>
</evidence>
<dbReference type="Gene3D" id="1.10.8.280">
    <property type="entry name" value="ABC transporter ATPase domain-like"/>
    <property type="match status" value="1"/>
</dbReference>
<comment type="caution">
    <text evidence="18">The sequence shown here is derived from an EMBL/GenBank/DDBJ whole genome shotgun (WGS) entry which is preliminary data.</text>
</comment>
<dbReference type="OrthoDB" id="9809851at2"/>
<dbReference type="GO" id="GO:0003677">
    <property type="term" value="F:DNA binding"/>
    <property type="evidence" value="ECO:0007669"/>
    <property type="project" value="UniProtKB-KW"/>
</dbReference>
<dbReference type="PANTHER" id="PTHR43152">
    <property type="entry name" value="UVRABC SYSTEM PROTEIN A"/>
    <property type="match status" value="1"/>
</dbReference>
<feature type="domain" description="ABC transporter" evidence="17">
    <location>
        <begin position="625"/>
        <end position="953"/>
    </location>
</feature>
<name>A0A5C6D470_9BACT</name>
<evidence type="ECO:0000256" key="9">
    <source>
        <dbReference type="ARBA" id="ARBA00022833"/>
    </source>
</evidence>
<keyword evidence="12" id="KW-0238">DNA-binding</keyword>
<evidence type="ECO:0000256" key="11">
    <source>
        <dbReference type="ARBA" id="ARBA00022881"/>
    </source>
</evidence>
<dbReference type="Proteomes" id="UP000319143">
    <property type="component" value="Unassembled WGS sequence"/>
</dbReference>
<dbReference type="GO" id="GO:0006289">
    <property type="term" value="P:nucleotide-excision repair"/>
    <property type="evidence" value="ECO:0007669"/>
    <property type="project" value="InterPro"/>
</dbReference>
<evidence type="ECO:0000256" key="1">
    <source>
        <dbReference type="ARBA" id="ARBA00004496"/>
    </source>
</evidence>
<dbReference type="NCBIfam" id="TIGR00630">
    <property type="entry name" value="uvra"/>
    <property type="match status" value="1"/>
</dbReference>
<keyword evidence="19" id="KW-1185">Reference proteome</keyword>
<dbReference type="GO" id="GO:0005737">
    <property type="term" value="C:cytoplasm"/>
    <property type="evidence" value="ECO:0007669"/>
    <property type="project" value="UniProtKB-SubCell"/>
</dbReference>
<accession>A0A5C6D470</accession>
<keyword evidence="11" id="KW-0267">Excision nuclease</keyword>
<dbReference type="Gene3D" id="3.40.50.300">
    <property type="entry name" value="P-loop containing nucleotide triphosphate hydrolases"/>
    <property type="match status" value="3"/>
</dbReference>
<keyword evidence="3" id="KW-0479">Metal-binding</keyword>
<proteinExistence type="inferred from homology"/>
<dbReference type="RefSeq" id="WP_146530656.1">
    <property type="nucleotide sequence ID" value="NZ_SJPV01000014.1"/>
</dbReference>
<dbReference type="CDD" id="cd03271">
    <property type="entry name" value="ABC_UvrA_II"/>
    <property type="match status" value="1"/>
</dbReference>
<keyword evidence="10" id="KW-0067">ATP-binding</keyword>
<keyword evidence="8" id="KW-0863">Zinc-finger</keyword>
<evidence type="ECO:0000256" key="13">
    <source>
        <dbReference type="ARBA" id="ARBA00023204"/>
    </source>
</evidence>
<dbReference type="PANTHER" id="PTHR43152:SF3">
    <property type="entry name" value="UVRABC SYSTEM PROTEIN A"/>
    <property type="match status" value="1"/>
</dbReference>
<dbReference type="GO" id="GO:0016887">
    <property type="term" value="F:ATP hydrolysis activity"/>
    <property type="evidence" value="ECO:0007669"/>
    <property type="project" value="InterPro"/>
</dbReference>
<evidence type="ECO:0000256" key="12">
    <source>
        <dbReference type="ARBA" id="ARBA00023125"/>
    </source>
</evidence>
<dbReference type="SMART" id="SM00382">
    <property type="entry name" value="AAA"/>
    <property type="match status" value="1"/>
</dbReference>
<dbReference type="InterPro" id="IPR003593">
    <property type="entry name" value="AAA+_ATPase"/>
</dbReference>
<comment type="similarity">
    <text evidence="14">Belongs to the ABC transporter superfamily. UvrA family.</text>
</comment>
<keyword evidence="7" id="KW-0228">DNA excision</keyword>
<dbReference type="Gene3D" id="3.30.190.20">
    <property type="match status" value="1"/>
</dbReference>
<dbReference type="PROSITE" id="PS00211">
    <property type="entry name" value="ABC_TRANSPORTER_1"/>
    <property type="match status" value="2"/>
</dbReference>
<dbReference type="Gene3D" id="1.20.1580.10">
    <property type="entry name" value="ABC transporter ATPase like domain"/>
    <property type="match status" value="3"/>
</dbReference>
<dbReference type="InterPro" id="IPR027417">
    <property type="entry name" value="P-loop_NTPase"/>
</dbReference>
<organism evidence="18 19">
    <name type="scientific">Novipirellula artificiosorum</name>
    <dbReference type="NCBI Taxonomy" id="2528016"/>
    <lineage>
        <taxon>Bacteria</taxon>
        <taxon>Pseudomonadati</taxon>
        <taxon>Planctomycetota</taxon>
        <taxon>Planctomycetia</taxon>
        <taxon>Pirellulales</taxon>
        <taxon>Pirellulaceae</taxon>
        <taxon>Novipirellula</taxon>
    </lineage>
</organism>
<keyword evidence="9" id="KW-0862">Zinc</keyword>
<dbReference type="InterPro" id="IPR041102">
    <property type="entry name" value="UvrA_inter"/>
</dbReference>
<evidence type="ECO:0000256" key="4">
    <source>
        <dbReference type="ARBA" id="ARBA00022737"/>
    </source>
</evidence>
<evidence type="ECO:0000256" key="10">
    <source>
        <dbReference type="ARBA" id="ARBA00022840"/>
    </source>
</evidence>
<evidence type="ECO:0000256" key="7">
    <source>
        <dbReference type="ARBA" id="ARBA00022769"/>
    </source>
</evidence>
<dbReference type="SUPFAM" id="SSF52540">
    <property type="entry name" value="P-loop containing nucleoside triphosphate hydrolases"/>
    <property type="match status" value="2"/>
</dbReference>
<dbReference type="InterPro" id="IPR003439">
    <property type="entry name" value="ABC_transporter-like_ATP-bd"/>
</dbReference>
<dbReference type="PROSITE" id="PS50893">
    <property type="entry name" value="ABC_TRANSPORTER_2"/>
    <property type="match status" value="1"/>
</dbReference>
<evidence type="ECO:0000256" key="8">
    <source>
        <dbReference type="ARBA" id="ARBA00022771"/>
    </source>
</evidence>
<dbReference type="GO" id="GO:0008270">
    <property type="term" value="F:zinc ion binding"/>
    <property type="evidence" value="ECO:0007669"/>
    <property type="project" value="UniProtKB-KW"/>
</dbReference>
<dbReference type="InterPro" id="IPR017871">
    <property type="entry name" value="ABC_transporter-like_CS"/>
</dbReference>
<reference evidence="18 19" key="1">
    <citation type="submission" date="2019-02" db="EMBL/GenBank/DDBJ databases">
        <title>Deep-cultivation of Planctomycetes and their phenomic and genomic characterization uncovers novel biology.</title>
        <authorList>
            <person name="Wiegand S."/>
            <person name="Jogler M."/>
            <person name="Boedeker C."/>
            <person name="Pinto D."/>
            <person name="Vollmers J."/>
            <person name="Rivas-Marin E."/>
            <person name="Kohn T."/>
            <person name="Peeters S.H."/>
            <person name="Heuer A."/>
            <person name="Rast P."/>
            <person name="Oberbeckmann S."/>
            <person name="Bunk B."/>
            <person name="Jeske O."/>
            <person name="Meyerdierks A."/>
            <person name="Storesund J.E."/>
            <person name="Kallscheuer N."/>
            <person name="Luecker S."/>
            <person name="Lage O.M."/>
            <person name="Pohl T."/>
            <person name="Merkel B.J."/>
            <person name="Hornburger P."/>
            <person name="Mueller R.-W."/>
            <person name="Bruemmer F."/>
            <person name="Labrenz M."/>
            <person name="Spormann A.M."/>
            <person name="Op Den Camp H."/>
            <person name="Overmann J."/>
            <person name="Amann R."/>
            <person name="Jetten M.S.M."/>
            <person name="Mascher T."/>
            <person name="Medema M.H."/>
            <person name="Devos D.P."/>
            <person name="Kaster A.-K."/>
            <person name="Ovreas L."/>
            <person name="Rohde M."/>
            <person name="Galperin M.Y."/>
            <person name="Jogler C."/>
        </authorList>
    </citation>
    <scope>NUCLEOTIDE SEQUENCE [LARGE SCALE GENOMIC DNA]</scope>
    <source>
        <strain evidence="18 19">Poly41</strain>
    </source>
</reference>
<sequence>MTQRKTKQKRTVELDTIVVKGAREHNLKNVDIELPKKRLIVFTGVSGSGKSSLAFDTIFAEGQRRYVESLSAYARQFIGQMEKPRFDMIRGLSPTISIDQKTASRNPRSTVGTITEIADYLRVLYARIGEQFCLDCGNPVGRGNAQDMVNQILGLPQQTKIMLLAPVVENRKGEHRDRLKELRSDGFTRVRIDGVIQSLGDVQKLPKQKKHTIEIVMDRLILKPGKDFKRRLTDSVEQCLKFGQGRLLVHVPQREDIALSEARTCCGRAYPALAPTLFSFNSPQGMCPDCNGIGNRVTMDPNRIVPDKSLSIRAGAVVPWSGYVKRGGARSWGGRQLAAMQQQWGFDFDRPWSKMPKRQRDIILHGGGNRELKVKWDSEKIQANVSLTWEGVVPMMMRRYQQTQSEHQKKYYAGFLAEQTCATCNGARLKPEVVGVHVGSKSIVEVSEMTIGEAHDFLSGLALAGNQRLIGEELLKEIGNRLRFLMNVGLDYLSLSRKGPTLSGGESQRIRLASQVGSELTGVLYILDEPSIGLHQRDNIRLLETLRHLRDIGNTLIVIEHDRETMESADWIVDIGPGAGLLGGQIIAEGTPAAIRRNPRSVTGRYLAGKEDIPCPAQRRQPGPEEPSWITVHGARQNNLADITVPIPLGLLVAVTGVSGAGKSTLINQVLYPALARHLHRSDQEVGDHDGIEGLEHIDKVINIDQAPIGRTPRSNPATYTKVFDHIRDLFALLPASKMGGFKKGRFSFNVKGGRCEACKGDGFVRVEMHFLADVYVPCETCKGKRFNDATLEVRYKDHSIAQVLELSVRQARDLFTNQPKIAATLDTLLDVGLGYIKLGQSAITLSGGEAQRIKLARELARRDTGRTLYILDEPTTGLHFQDIRMLLAVLDRLVAAGNSAIVIEHNLDVIKTADWIIDLGPEGGHAGGRIVAQGTPEQVTKIKSSYTGRFLQDILKGRR</sequence>
<keyword evidence="5" id="KW-0547">Nucleotide-binding</keyword>
<protein>
    <recommendedName>
        <fullName evidence="15">UvrABC system protein A</fullName>
    </recommendedName>
    <alternativeName>
        <fullName evidence="16">Excinuclease ABC subunit A</fullName>
    </alternativeName>
</protein>
<evidence type="ECO:0000256" key="3">
    <source>
        <dbReference type="ARBA" id="ARBA00022723"/>
    </source>
</evidence>
<comment type="subcellular location">
    <subcellularLocation>
        <location evidence="1">Cytoplasm</location>
    </subcellularLocation>
</comment>
<dbReference type="EMBL" id="SJPV01000014">
    <property type="protein sequence ID" value="TWU32023.1"/>
    <property type="molecule type" value="Genomic_DNA"/>
</dbReference>
<keyword evidence="4" id="KW-0677">Repeat</keyword>
<evidence type="ECO:0000256" key="14">
    <source>
        <dbReference type="ARBA" id="ARBA00038000"/>
    </source>
</evidence>
<gene>
    <name evidence="18" type="primary">uvrA_4</name>
    <name evidence="18" type="ORF">Poly41_59110</name>
</gene>
<dbReference type="GO" id="GO:0009380">
    <property type="term" value="C:excinuclease repair complex"/>
    <property type="evidence" value="ECO:0007669"/>
    <property type="project" value="InterPro"/>
</dbReference>
<dbReference type="GO" id="GO:0005524">
    <property type="term" value="F:ATP binding"/>
    <property type="evidence" value="ECO:0007669"/>
    <property type="project" value="UniProtKB-KW"/>
</dbReference>
<evidence type="ECO:0000256" key="6">
    <source>
        <dbReference type="ARBA" id="ARBA00022763"/>
    </source>
</evidence>
<dbReference type="AlphaFoldDB" id="A0A5C6D470"/>
<keyword evidence="6" id="KW-0227">DNA damage</keyword>
<dbReference type="NCBIfam" id="NF001503">
    <property type="entry name" value="PRK00349.1"/>
    <property type="match status" value="1"/>
</dbReference>
<dbReference type="GO" id="GO:0004518">
    <property type="term" value="F:nuclease activity"/>
    <property type="evidence" value="ECO:0007669"/>
    <property type="project" value="UniProtKB-KW"/>
</dbReference>
<dbReference type="Pfam" id="PF17760">
    <property type="entry name" value="UvrA_inter"/>
    <property type="match status" value="1"/>
</dbReference>
<evidence type="ECO:0000259" key="17">
    <source>
        <dbReference type="PROSITE" id="PS50893"/>
    </source>
</evidence>
<evidence type="ECO:0000256" key="5">
    <source>
        <dbReference type="ARBA" id="ARBA00022741"/>
    </source>
</evidence>
<dbReference type="InterPro" id="IPR004602">
    <property type="entry name" value="UvrA"/>
</dbReference>
<dbReference type="InterPro" id="IPR041552">
    <property type="entry name" value="UvrA_DNA-bd"/>
</dbReference>
<keyword evidence="2" id="KW-0963">Cytoplasm</keyword>
<evidence type="ECO:0000313" key="18">
    <source>
        <dbReference type="EMBL" id="TWU32023.1"/>
    </source>
</evidence>
<keyword evidence="13" id="KW-0234">DNA repair</keyword>